<accession>A0ABW2CRW4</accession>
<evidence type="ECO:0000313" key="1">
    <source>
        <dbReference type="EMBL" id="MFC6884539.1"/>
    </source>
</evidence>
<reference evidence="2" key="1">
    <citation type="journal article" date="2019" name="Int. J. Syst. Evol. Microbiol.">
        <title>The Global Catalogue of Microorganisms (GCM) 10K type strain sequencing project: providing services to taxonomists for standard genome sequencing and annotation.</title>
        <authorList>
            <consortium name="The Broad Institute Genomics Platform"/>
            <consortium name="The Broad Institute Genome Sequencing Center for Infectious Disease"/>
            <person name="Wu L."/>
            <person name="Ma J."/>
        </authorList>
    </citation>
    <scope>NUCLEOTIDE SEQUENCE [LARGE SCALE GENOMIC DNA]</scope>
    <source>
        <strain evidence="2">JCM 3369</strain>
    </source>
</reference>
<protein>
    <submittedName>
        <fullName evidence="1">Uncharacterized protein</fullName>
    </submittedName>
</protein>
<sequence length="140" mass="14882">MPDLAGDPHGRRGPRTIGRLAELRVGQTEEEAMSTVSVQVTAVTRAQSALREIGAKDRDVHDRLLAAFGDLVAAVRDLRDVFARPNRGVTDPDGSAGRTIAALGVADSMQHVTERARVRRQAADAVGVHACGAIPWRPGS</sequence>
<proteinExistence type="predicted"/>
<keyword evidence="2" id="KW-1185">Reference proteome</keyword>
<organism evidence="1 2">
    <name type="scientific">Actinomadura yumaensis</name>
    <dbReference type="NCBI Taxonomy" id="111807"/>
    <lineage>
        <taxon>Bacteria</taxon>
        <taxon>Bacillati</taxon>
        <taxon>Actinomycetota</taxon>
        <taxon>Actinomycetes</taxon>
        <taxon>Streptosporangiales</taxon>
        <taxon>Thermomonosporaceae</taxon>
        <taxon>Actinomadura</taxon>
    </lineage>
</organism>
<dbReference type="EMBL" id="JBHSXS010000028">
    <property type="protein sequence ID" value="MFC6884539.1"/>
    <property type="molecule type" value="Genomic_DNA"/>
</dbReference>
<evidence type="ECO:0000313" key="2">
    <source>
        <dbReference type="Proteomes" id="UP001596380"/>
    </source>
</evidence>
<dbReference type="RefSeq" id="WP_160820225.1">
    <property type="nucleotide sequence ID" value="NZ_JBHSXE010000001.1"/>
</dbReference>
<dbReference type="Proteomes" id="UP001596380">
    <property type="component" value="Unassembled WGS sequence"/>
</dbReference>
<name>A0ABW2CRW4_9ACTN</name>
<comment type="caution">
    <text evidence="1">The sequence shown here is derived from an EMBL/GenBank/DDBJ whole genome shotgun (WGS) entry which is preliminary data.</text>
</comment>
<gene>
    <name evidence="1" type="ORF">ACFQKB_32595</name>
</gene>